<protein>
    <recommendedName>
        <fullName evidence="10">tRNA (uracil-O(2)-)-methyltransferase</fullName>
        <ecNumber evidence="10">2.1.1.211</ecNumber>
    </recommendedName>
</protein>
<dbReference type="PANTHER" id="PTHR21210">
    <property type="entry name" value="TRNA (URACIL-O(2)-)-METHYLTRANSFERASE-RELATED"/>
    <property type="match status" value="1"/>
</dbReference>
<dbReference type="WBParaSite" id="ACRNAN_Path_801.g3032.t2">
    <property type="protein sequence ID" value="ACRNAN_Path_801.g3032.t2"/>
    <property type="gene ID" value="ACRNAN_Path_801.g3032"/>
</dbReference>
<dbReference type="SUPFAM" id="SSF53335">
    <property type="entry name" value="S-adenosyl-L-methionine-dependent methyltransferases"/>
    <property type="match status" value="1"/>
</dbReference>
<comment type="catalytic activity">
    <reaction evidence="9 10">
        <text>uridine(44) in tRNA(Ser) + S-adenosyl-L-methionine = 2'-O-methyluridine(44) in tRNA(Ser) + S-adenosyl-L-homocysteine + H(+)</text>
        <dbReference type="Rhea" id="RHEA:43100"/>
        <dbReference type="Rhea" id="RHEA-COMP:10339"/>
        <dbReference type="Rhea" id="RHEA-COMP:10340"/>
        <dbReference type="ChEBI" id="CHEBI:15378"/>
        <dbReference type="ChEBI" id="CHEBI:57856"/>
        <dbReference type="ChEBI" id="CHEBI:59789"/>
        <dbReference type="ChEBI" id="CHEBI:65315"/>
        <dbReference type="ChEBI" id="CHEBI:74478"/>
        <dbReference type="EC" id="2.1.1.211"/>
    </reaction>
</comment>
<dbReference type="PANTHER" id="PTHR21210:SF0">
    <property type="entry name" value="TRNA (URACIL-O(2)-)-METHYLTRANSFERASE-RELATED"/>
    <property type="match status" value="1"/>
</dbReference>
<reference evidence="12" key="1">
    <citation type="submission" date="2022-11" db="UniProtKB">
        <authorList>
            <consortium name="WormBaseParasite"/>
        </authorList>
    </citation>
    <scope>IDENTIFICATION</scope>
</reference>
<organism evidence="11 12">
    <name type="scientific">Acrobeloides nanus</name>
    <dbReference type="NCBI Taxonomy" id="290746"/>
    <lineage>
        <taxon>Eukaryota</taxon>
        <taxon>Metazoa</taxon>
        <taxon>Ecdysozoa</taxon>
        <taxon>Nematoda</taxon>
        <taxon>Chromadorea</taxon>
        <taxon>Rhabditida</taxon>
        <taxon>Tylenchina</taxon>
        <taxon>Cephalobomorpha</taxon>
        <taxon>Cephaloboidea</taxon>
        <taxon>Cephalobidae</taxon>
        <taxon>Acrobeloides</taxon>
    </lineage>
</organism>
<dbReference type="Pfam" id="PF07757">
    <property type="entry name" value="AdoMet_MTase"/>
    <property type="match status" value="1"/>
</dbReference>
<accession>A0A914CC29</accession>
<keyword evidence="7 10" id="KW-0949">S-adenosyl-L-methionine</keyword>
<evidence type="ECO:0000256" key="5">
    <source>
        <dbReference type="ARBA" id="ARBA00022603"/>
    </source>
</evidence>
<comment type="similarity">
    <text evidence="3 10">Belongs to the TRM44 family.</text>
</comment>
<keyword evidence="8 10" id="KW-0819">tRNA processing</keyword>
<dbReference type="EC" id="2.1.1.211" evidence="10"/>
<comment type="function">
    <text evidence="1">Probable adenosyl-L-methionine (AdoMet)-dependent tRNA (uracil-O(2)-)-methyltransferase.</text>
</comment>
<dbReference type="GO" id="GO:0141101">
    <property type="term" value="F:tRNA(Ser) (uridine(44)-2'-O-)-methyltransferase activity"/>
    <property type="evidence" value="ECO:0007669"/>
    <property type="project" value="UniProtKB-EC"/>
</dbReference>
<evidence type="ECO:0000256" key="8">
    <source>
        <dbReference type="ARBA" id="ARBA00022694"/>
    </source>
</evidence>
<keyword evidence="6 10" id="KW-0808">Transferase</keyword>
<dbReference type="InterPro" id="IPR011671">
    <property type="entry name" value="tRNA_uracil_MeTrfase"/>
</dbReference>
<dbReference type="InterPro" id="IPR029063">
    <property type="entry name" value="SAM-dependent_MTases_sf"/>
</dbReference>
<evidence type="ECO:0000256" key="4">
    <source>
        <dbReference type="ARBA" id="ARBA00022490"/>
    </source>
</evidence>
<keyword evidence="4 10" id="KW-0963">Cytoplasm</keyword>
<evidence type="ECO:0000256" key="2">
    <source>
        <dbReference type="ARBA" id="ARBA00004496"/>
    </source>
</evidence>
<comment type="subcellular location">
    <subcellularLocation>
        <location evidence="2 10">Cytoplasm</location>
    </subcellularLocation>
</comment>
<dbReference type="GO" id="GO:0005737">
    <property type="term" value="C:cytoplasm"/>
    <property type="evidence" value="ECO:0007669"/>
    <property type="project" value="UniProtKB-SubCell"/>
</dbReference>
<dbReference type="GO" id="GO:0030488">
    <property type="term" value="P:tRNA methylation"/>
    <property type="evidence" value="ECO:0007669"/>
    <property type="project" value="UniProtKB-UniRule"/>
</dbReference>
<dbReference type="Proteomes" id="UP000887540">
    <property type="component" value="Unplaced"/>
</dbReference>
<evidence type="ECO:0000256" key="6">
    <source>
        <dbReference type="ARBA" id="ARBA00022679"/>
    </source>
</evidence>
<evidence type="ECO:0000256" key="1">
    <source>
        <dbReference type="ARBA" id="ARBA00002778"/>
    </source>
</evidence>
<evidence type="ECO:0000313" key="12">
    <source>
        <dbReference type="WBParaSite" id="ACRNAN_Path_801.g3032.t2"/>
    </source>
</evidence>
<name>A0A914CC29_9BILA</name>
<evidence type="ECO:0000256" key="7">
    <source>
        <dbReference type="ARBA" id="ARBA00022691"/>
    </source>
</evidence>
<dbReference type="AlphaFoldDB" id="A0A914CC29"/>
<keyword evidence="5 10" id="KW-0489">Methyltransferase</keyword>
<comment type="function">
    <text evidence="10">Adenosyl-L-methionine (AdoMet)-dependent tRNA (uracil-O(2)-)-methyltransferase.</text>
</comment>
<keyword evidence="11" id="KW-1185">Reference proteome</keyword>
<proteinExistence type="inferred from homology"/>
<evidence type="ECO:0000256" key="10">
    <source>
        <dbReference type="RuleBase" id="RU368004"/>
    </source>
</evidence>
<evidence type="ECO:0000256" key="9">
    <source>
        <dbReference type="ARBA" id="ARBA00047957"/>
    </source>
</evidence>
<evidence type="ECO:0000313" key="11">
    <source>
        <dbReference type="Proteomes" id="UP000887540"/>
    </source>
</evidence>
<sequence>MATLKLEDSDEKRLVLDKCEFDFLAIDVCKFVPKSSMFSKQSYEVRCINGPFSAIYFPITFDELRSPHIPIPYQLSLNINENSTYFLTISFPQKHQSHPICSWLTKQAFPRLLKWMNQAPTHAGLYSHALIDSACYAETYERIKETSGKELVKNWTEKTDPQKFVFEDCAIASYLIELWRNNHGYPNQFVDMGCGNGLLVYLLANEKINGIGVDVRKRNIWANFRNVADLREIVLDPSSVYTGLPDGTDFLIGNHSDELTPWIPIIAARLKCRFFLLPCCPFDLFGKFSKRGSNCIPFAEDLGKFGQYFTYIHSIITKLGFDVKLDRLKIPSTKRLCFVGSLPENGLPENIEERILEIINAAKNVNKEFIPRLKVEQVRNCSLLPTDLRTNLTKKIFDYLLNLSLERIGDWRCGGSEKLVDIIKTLTGEEKEHLRQQNGGLQTFIKNQHQVFTVRNGSVGIRKWPLENGEFLSKQKDIRKSECWFFRNHPDGCPVSTEKCAFRH</sequence>
<evidence type="ECO:0000256" key="3">
    <source>
        <dbReference type="ARBA" id="ARBA00009056"/>
    </source>
</evidence>